<evidence type="ECO:0008006" key="7">
    <source>
        <dbReference type="Google" id="ProtNLM"/>
    </source>
</evidence>
<dbReference type="InterPro" id="IPR019734">
    <property type="entry name" value="TPR_rpt"/>
</dbReference>
<keyword evidence="6" id="KW-1185">Reference proteome</keyword>
<dbReference type="Pfam" id="PF00515">
    <property type="entry name" value="TPR_1"/>
    <property type="match status" value="1"/>
</dbReference>
<keyword evidence="2 3" id="KW-0802">TPR repeat</keyword>
<dbReference type="PANTHER" id="PTHR44943">
    <property type="entry name" value="CELLULOSE SYNTHASE OPERON PROTEIN C"/>
    <property type="match status" value="1"/>
</dbReference>
<evidence type="ECO:0000313" key="6">
    <source>
        <dbReference type="Proteomes" id="UP000683925"/>
    </source>
</evidence>
<evidence type="ECO:0000256" key="2">
    <source>
        <dbReference type="ARBA" id="ARBA00022803"/>
    </source>
</evidence>
<feature type="transmembrane region" description="Helical" evidence="4">
    <location>
        <begin position="418"/>
        <end position="436"/>
    </location>
</feature>
<name>A0A8S1Y6P7_PAROT</name>
<evidence type="ECO:0000256" key="1">
    <source>
        <dbReference type="ARBA" id="ARBA00022737"/>
    </source>
</evidence>
<dbReference type="OrthoDB" id="392073at2759"/>
<dbReference type="PROSITE" id="PS50005">
    <property type="entry name" value="TPR"/>
    <property type="match status" value="1"/>
</dbReference>
<sequence length="490" mass="58039">MNQSCDINTKCPNPQHSKDVKLVCFDESCQGQRLYCHECIKLGIHASHPQYQEELSFIFHHIERVKKECDNLINNMNKQMDAIQQDFQLLIEGIRSKYQISKQLLLGLDSEQINSLLSQTIYFKQFEQTFQNKLQKFTNEFLNQISKLMCDLHLNESIDYQVSKIHLNKSEELYQQGIKSSNQDINYIWKIKNLMRHLKYLIKHQFQILNINYHYGAKRIVQGSLVNLMKQSFKQIKHCKQIQNIVLDYLLKLIAQNRLVSIMKQSYKQIKHYKQIQSIFLHYILKVPIIFSEEADSLKLLEKFTEALEVIEQCLKLNPNHFDSLGGKGYCLQNQNQYEKAILCYNKALEINSNDQWTKNRKSIVIPNNQKNVNNTSIKKNEQHKIHTIITNIIIQMLLFFQLILISCNLIIWCNKKLFFKCILQIINIWLLFFCLSKQLPVIYQTVQIVNSCNMILVFSKYFLFKLCRYINSIENWIKSILNTNSESLK</sequence>
<keyword evidence="4" id="KW-1133">Transmembrane helix</keyword>
<reference evidence="5" key="1">
    <citation type="submission" date="2021-01" db="EMBL/GenBank/DDBJ databases">
        <authorList>
            <consortium name="Genoscope - CEA"/>
            <person name="William W."/>
        </authorList>
    </citation>
    <scope>NUCLEOTIDE SEQUENCE</scope>
</reference>
<dbReference type="EMBL" id="CAJJDP010000148">
    <property type="protein sequence ID" value="CAD8209270.1"/>
    <property type="molecule type" value="Genomic_DNA"/>
</dbReference>
<comment type="caution">
    <text evidence="5">The sequence shown here is derived from an EMBL/GenBank/DDBJ whole genome shotgun (WGS) entry which is preliminary data.</text>
</comment>
<dbReference type="Proteomes" id="UP000683925">
    <property type="component" value="Unassembled WGS sequence"/>
</dbReference>
<keyword evidence="1" id="KW-0677">Repeat</keyword>
<dbReference type="AlphaFoldDB" id="A0A8S1Y6P7"/>
<dbReference type="InterPro" id="IPR051685">
    <property type="entry name" value="Ycf3/AcsC/BcsC/TPR_MFPF"/>
</dbReference>
<keyword evidence="4" id="KW-0472">Membrane</keyword>
<dbReference type="Pfam" id="PF13181">
    <property type="entry name" value="TPR_8"/>
    <property type="match status" value="1"/>
</dbReference>
<gene>
    <name evidence="5" type="ORF">POCTA_138.1.T1460140</name>
</gene>
<evidence type="ECO:0000256" key="3">
    <source>
        <dbReference type="PROSITE-ProRule" id="PRU00339"/>
    </source>
</evidence>
<feature type="transmembrane region" description="Helical" evidence="4">
    <location>
        <begin position="389"/>
        <end position="411"/>
    </location>
</feature>
<dbReference type="PANTHER" id="PTHR44943:SF4">
    <property type="entry name" value="TPR REPEAT-CONTAINING PROTEIN MJ0798"/>
    <property type="match status" value="1"/>
</dbReference>
<keyword evidence="4" id="KW-0812">Transmembrane</keyword>
<protein>
    <recommendedName>
        <fullName evidence="7">Tetratricopeptide repeat protein</fullName>
    </recommendedName>
</protein>
<dbReference type="SMART" id="SM00028">
    <property type="entry name" value="TPR"/>
    <property type="match status" value="2"/>
</dbReference>
<accession>A0A8S1Y6P7</accession>
<feature type="transmembrane region" description="Helical" evidence="4">
    <location>
        <begin position="442"/>
        <end position="464"/>
    </location>
</feature>
<feature type="repeat" description="TPR" evidence="3">
    <location>
        <begin position="322"/>
        <end position="355"/>
    </location>
</feature>
<evidence type="ECO:0000256" key="4">
    <source>
        <dbReference type="SAM" id="Phobius"/>
    </source>
</evidence>
<evidence type="ECO:0000313" key="5">
    <source>
        <dbReference type="EMBL" id="CAD8209270.1"/>
    </source>
</evidence>
<organism evidence="5 6">
    <name type="scientific">Paramecium octaurelia</name>
    <dbReference type="NCBI Taxonomy" id="43137"/>
    <lineage>
        <taxon>Eukaryota</taxon>
        <taxon>Sar</taxon>
        <taxon>Alveolata</taxon>
        <taxon>Ciliophora</taxon>
        <taxon>Intramacronucleata</taxon>
        <taxon>Oligohymenophorea</taxon>
        <taxon>Peniculida</taxon>
        <taxon>Parameciidae</taxon>
        <taxon>Paramecium</taxon>
    </lineage>
</organism>
<proteinExistence type="predicted"/>